<evidence type="ECO:0000313" key="1">
    <source>
        <dbReference type="EMBL" id="KAK8217306.1"/>
    </source>
</evidence>
<reference evidence="1" key="1">
    <citation type="submission" date="2024-02" db="EMBL/GenBank/DDBJ databases">
        <title>Metagenome Assembled Genome of Zalaria obscura JY119.</title>
        <authorList>
            <person name="Vighnesh L."/>
            <person name="Jagadeeshwari U."/>
            <person name="Venkata Ramana C."/>
            <person name="Sasikala C."/>
        </authorList>
    </citation>
    <scope>NUCLEOTIDE SEQUENCE</scope>
    <source>
        <strain evidence="1">JY119</strain>
    </source>
</reference>
<protein>
    <submittedName>
        <fullName evidence="1">Uncharacterized protein</fullName>
    </submittedName>
</protein>
<sequence length="348" mass="38116">MSNKDATVRTRILIISDTHSTPLLASNDPPPDHAFRAPLPEADVLIHCGDLTQTGGLDEYDVALDTLAQIDAPLKLVIAGNHDLTLDGEWMGEGVGRPQRAYATVEEARREHEGAVEMWKGNGRARREGVVFFEEGVHGFVLRNGARLTVYASPYTPSFQSWAFDYEHNEDRFNPPSPSISPSPSPSYTNISTAPIPSFGASDQVDVIITHGPPRNRLDLTTTGLHVGCPHLLRALMRVRPLLHCFGHIHEGWGAERVAWSSSASEVAQRPDSEAGFLDQGWREATSGVRAVPDGEAGKRWVEVDVSTEDGMGLRRGKESLLVNAAIMDVEYVPVNKPFLVTVDLMRA</sequence>
<comment type="caution">
    <text evidence="1">The sequence shown here is derived from an EMBL/GenBank/DDBJ whole genome shotgun (WGS) entry which is preliminary data.</text>
</comment>
<dbReference type="EMBL" id="JAMKPW020000006">
    <property type="protein sequence ID" value="KAK8217306.1"/>
    <property type="molecule type" value="Genomic_DNA"/>
</dbReference>
<accession>A0ACC3SPJ5</accession>
<evidence type="ECO:0000313" key="2">
    <source>
        <dbReference type="Proteomes" id="UP001320706"/>
    </source>
</evidence>
<organism evidence="1 2">
    <name type="scientific">Zalaria obscura</name>
    <dbReference type="NCBI Taxonomy" id="2024903"/>
    <lineage>
        <taxon>Eukaryota</taxon>
        <taxon>Fungi</taxon>
        <taxon>Dikarya</taxon>
        <taxon>Ascomycota</taxon>
        <taxon>Pezizomycotina</taxon>
        <taxon>Dothideomycetes</taxon>
        <taxon>Dothideomycetidae</taxon>
        <taxon>Dothideales</taxon>
        <taxon>Zalariaceae</taxon>
        <taxon>Zalaria</taxon>
    </lineage>
</organism>
<proteinExistence type="predicted"/>
<keyword evidence="2" id="KW-1185">Reference proteome</keyword>
<name>A0ACC3SPJ5_9PEZI</name>
<gene>
    <name evidence="1" type="ORF">M8818_001559</name>
</gene>
<dbReference type="Proteomes" id="UP001320706">
    <property type="component" value="Unassembled WGS sequence"/>
</dbReference>